<dbReference type="InterPro" id="IPR012340">
    <property type="entry name" value="NA-bd_OB-fold"/>
</dbReference>
<proteinExistence type="inferred from homology"/>
<evidence type="ECO:0000256" key="5">
    <source>
        <dbReference type="ARBA" id="ARBA00022884"/>
    </source>
</evidence>
<dbReference type="InterPro" id="IPR027408">
    <property type="entry name" value="PNPase/RNase_PH_dom_sf"/>
</dbReference>
<dbReference type="SUPFAM" id="SSF54211">
    <property type="entry name" value="Ribosomal protein S5 domain 2-like"/>
    <property type="match status" value="2"/>
</dbReference>
<comment type="caution">
    <text evidence="9">The sequence shown here is derived from an EMBL/GenBank/DDBJ whole genome shotgun (WGS) entry which is preliminary data.</text>
</comment>
<accession>K2GSA4</accession>
<dbReference type="GO" id="GO:0006396">
    <property type="term" value="P:RNA processing"/>
    <property type="evidence" value="ECO:0007669"/>
    <property type="project" value="InterPro"/>
</dbReference>
<evidence type="ECO:0000256" key="6">
    <source>
        <dbReference type="NCBIfam" id="TIGR03591"/>
    </source>
</evidence>
<dbReference type="GO" id="GO:0005829">
    <property type="term" value="C:cytosol"/>
    <property type="evidence" value="ECO:0007669"/>
    <property type="project" value="TreeGrafter"/>
</dbReference>
<organism evidence="9">
    <name type="scientific">uncultured bacterium</name>
    <name type="common">gcode 4</name>
    <dbReference type="NCBI Taxonomy" id="1234023"/>
    <lineage>
        <taxon>Bacteria</taxon>
        <taxon>environmental samples</taxon>
    </lineage>
</organism>
<dbReference type="PANTHER" id="PTHR11252:SF0">
    <property type="entry name" value="POLYRIBONUCLEOTIDE NUCLEOTIDYLTRANSFERASE 1, MITOCHONDRIAL"/>
    <property type="match status" value="1"/>
</dbReference>
<dbReference type="NCBIfam" id="TIGR03591">
    <property type="entry name" value="polynuc_phos"/>
    <property type="match status" value="1"/>
</dbReference>
<dbReference type="Pfam" id="PF01138">
    <property type="entry name" value="RNase_PH"/>
    <property type="match status" value="2"/>
</dbReference>
<comment type="similarity">
    <text evidence="1">Belongs to the polyribonucleotide nucleotidyltransferase family.</text>
</comment>
<dbReference type="EC" id="2.7.7.8" evidence="2 6"/>
<dbReference type="InterPro" id="IPR036345">
    <property type="entry name" value="ExoRNase_PH_dom2_sf"/>
</dbReference>
<dbReference type="CDD" id="cd02393">
    <property type="entry name" value="KH-I_PNPase"/>
    <property type="match status" value="1"/>
</dbReference>
<dbReference type="SUPFAM" id="SSF50249">
    <property type="entry name" value="Nucleic acid-binding proteins"/>
    <property type="match status" value="1"/>
</dbReference>
<dbReference type="FunFam" id="3.30.1370.10:FF:000001">
    <property type="entry name" value="Polyribonucleotide nucleotidyltransferase"/>
    <property type="match status" value="1"/>
</dbReference>
<dbReference type="EMBL" id="AMFJ01000926">
    <property type="protein sequence ID" value="EKE26145.1"/>
    <property type="molecule type" value="Genomic_DNA"/>
</dbReference>
<dbReference type="SUPFAM" id="SSF55666">
    <property type="entry name" value="Ribonuclease PH domain 2-like"/>
    <property type="match status" value="2"/>
</dbReference>
<dbReference type="Gene3D" id="3.30.1370.10">
    <property type="entry name" value="K Homology domain, type 1"/>
    <property type="match status" value="1"/>
</dbReference>
<dbReference type="AlphaFoldDB" id="K2GSA4"/>
<dbReference type="PROSITE" id="PS50126">
    <property type="entry name" value="S1"/>
    <property type="match status" value="1"/>
</dbReference>
<evidence type="ECO:0000256" key="2">
    <source>
        <dbReference type="ARBA" id="ARBA00012416"/>
    </source>
</evidence>
<reference evidence="9" key="1">
    <citation type="journal article" date="2012" name="Science">
        <title>Fermentation, hydrogen, and sulfur metabolism in multiple uncultivated bacterial phyla.</title>
        <authorList>
            <person name="Wrighton K.C."/>
            <person name="Thomas B.C."/>
            <person name="Sharon I."/>
            <person name="Miller C.S."/>
            <person name="Castelle C.J."/>
            <person name="VerBerkmoes N.C."/>
            <person name="Wilkins M.J."/>
            <person name="Hettich R.L."/>
            <person name="Lipton M.S."/>
            <person name="Williams K.H."/>
            <person name="Long P.E."/>
            <person name="Banfield J.F."/>
        </authorList>
    </citation>
    <scope>NUCLEOTIDE SEQUENCE [LARGE SCALE GENOMIC DNA]</scope>
</reference>
<dbReference type="PROSITE" id="PS50084">
    <property type="entry name" value="KH_TYPE_1"/>
    <property type="match status" value="1"/>
</dbReference>
<dbReference type="NCBIfam" id="NF008805">
    <property type="entry name" value="PRK11824.1"/>
    <property type="match status" value="1"/>
</dbReference>
<dbReference type="InterPro" id="IPR001247">
    <property type="entry name" value="ExoRNase_PH_dom1"/>
</dbReference>
<dbReference type="InterPro" id="IPR003029">
    <property type="entry name" value="S1_domain"/>
</dbReference>
<evidence type="ECO:0000256" key="7">
    <source>
        <dbReference type="PROSITE-ProRule" id="PRU00117"/>
    </source>
</evidence>
<name>K2GSA4_9BACT</name>
<dbReference type="SUPFAM" id="SSF54791">
    <property type="entry name" value="Eukaryotic type KH-domain (KH-domain type I)"/>
    <property type="match status" value="1"/>
</dbReference>
<keyword evidence="4" id="KW-0548">Nucleotidyltransferase</keyword>
<dbReference type="InterPro" id="IPR036456">
    <property type="entry name" value="PNPase_PH_RNA-bd_sf"/>
</dbReference>
<dbReference type="PANTHER" id="PTHR11252">
    <property type="entry name" value="POLYRIBONUCLEOTIDE NUCLEOTIDYLTRANSFERASE"/>
    <property type="match status" value="1"/>
</dbReference>
<evidence type="ECO:0000256" key="3">
    <source>
        <dbReference type="ARBA" id="ARBA00022679"/>
    </source>
</evidence>
<dbReference type="GO" id="GO:0004654">
    <property type="term" value="F:polyribonucleotide nucleotidyltransferase activity"/>
    <property type="evidence" value="ECO:0007669"/>
    <property type="project" value="UniProtKB-UniRule"/>
</dbReference>
<evidence type="ECO:0000313" key="9">
    <source>
        <dbReference type="EMBL" id="EKE26145.1"/>
    </source>
</evidence>
<gene>
    <name evidence="9" type="ORF">ACD_4C00410G0003</name>
</gene>
<sequence>MIIWLSDLKTLEHKSFSKTYDINWKNITFESWKLALLADWSVVIKDEEGNYLLTTVWIKEEVKQWVDFFPLTVEFQEKYYATWKIGWNRFMKRESRPSENAILNSRLIDRPIRPMFPKWTMNEVQIISTIMSSSWTSDYWFFWVTWASLSILLSWTSEFEWPVSWARVIIDSEWNFKFNPSFEELKSCRLDLTIAWTMDNISMVESQWYEIEEDKIIEAFEFAHGVIKELCKAQIDFVDNYSKLHKLPKSKLIAKTFWDEMYKKIKEYITEEKMKPLYYVWKMEFHEQMVILSEEVKNWLGYSEDTEDMNILEIEESVYKAIKEFMRKKVLTDKVRLDWRKLDQVRPIYTELWVLPRVHGSALFQRWVTQALTVTTLWWPGDIQIIDDMFEEDTKRYIHHYNFPPFSVWEVKPLRWPSRRDIWHGRLAEKAIEPVLPNLEEFPYFIRAVSEITTCNWSSSMASICWSTMSLMDAWVPIKNVVSWVAMGMIYDEKTWNYEVLSDIQAQEDFLWDLDFKVAGTDKWITALQMDCKVKWLKMEVIKKVLDNAKIALSYIRSEMTKELSSPRPQLSPYAPFILSMKVPVDKIREIIWKGWETIQKMIKDFEVEINITDDWIVSVTAKNQEQWKKTIDHITKMIKEIEVGDAGSWKVIKILDWIWAIIDLWANKSWMIHISKIAKERVTNIWDYLKVWDNVEYKVITADKDSGKIWLERIINN</sequence>
<dbReference type="InterPro" id="IPR012162">
    <property type="entry name" value="PNPase"/>
</dbReference>
<dbReference type="Gene3D" id="3.30.230.70">
    <property type="entry name" value="GHMP Kinase, N-terminal domain"/>
    <property type="match status" value="2"/>
</dbReference>
<evidence type="ECO:0000259" key="8">
    <source>
        <dbReference type="PROSITE" id="PS50126"/>
    </source>
</evidence>
<keyword evidence="3" id="KW-0808">Transferase</keyword>
<keyword evidence="5 7" id="KW-0694">RNA-binding</keyword>
<evidence type="ECO:0000256" key="1">
    <source>
        <dbReference type="ARBA" id="ARBA00007404"/>
    </source>
</evidence>
<feature type="domain" description="S1 motif" evidence="8">
    <location>
        <begin position="645"/>
        <end position="715"/>
    </location>
</feature>
<dbReference type="InterPro" id="IPR020568">
    <property type="entry name" value="Ribosomal_Su5_D2-typ_SF"/>
</dbReference>
<dbReference type="InterPro" id="IPR036612">
    <property type="entry name" value="KH_dom_type_1_sf"/>
</dbReference>
<dbReference type="GO" id="GO:0006402">
    <property type="term" value="P:mRNA catabolic process"/>
    <property type="evidence" value="ECO:0007669"/>
    <property type="project" value="UniProtKB-UniRule"/>
</dbReference>
<dbReference type="GO" id="GO:0003723">
    <property type="term" value="F:RNA binding"/>
    <property type="evidence" value="ECO:0007669"/>
    <property type="project" value="UniProtKB-UniRule"/>
</dbReference>
<dbReference type="Gene3D" id="2.40.50.140">
    <property type="entry name" value="Nucleic acid-binding proteins"/>
    <property type="match status" value="1"/>
</dbReference>
<evidence type="ECO:0000256" key="4">
    <source>
        <dbReference type="ARBA" id="ARBA00022695"/>
    </source>
</evidence>
<dbReference type="SUPFAM" id="SSF46915">
    <property type="entry name" value="Polynucleotide phosphorylase/guanosine pentaphosphate synthase (PNPase/GPSI), domain 3"/>
    <property type="match status" value="1"/>
</dbReference>
<protein>
    <recommendedName>
        <fullName evidence="2 6">Polyribonucleotide nucleotidyltransferase</fullName>
        <ecNumber evidence="2 6">2.7.7.8</ecNumber>
    </recommendedName>
</protein>
<dbReference type="GO" id="GO:0000175">
    <property type="term" value="F:3'-5'-RNA exonuclease activity"/>
    <property type="evidence" value="ECO:0007669"/>
    <property type="project" value="TreeGrafter"/>
</dbReference>